<dbReference type="PROSITE" id="PS00518">
    <property type="entry name" value="ZF_RING_1"/>
    <property type="match status" value="1"/>
</dbReference>
<comment type="pathway">
    <text evidence="4">Protein modification; protein ubiquitination.</text>
</comment>
<evidence type="ECO:0000313" key="19">
    <source>
        <dbReference type="EMBL" id="JAT43373.1"/>
    </source>
</evidence>
<dbReference type="InterPro" id="IPR017907">
    <property type="entry name" value="Znf_RING_CS"/>
</dbReference>
<dbReference type="PROSITE" id="PS50158">
    <property type="entry name" value="ZF_CCHC"/>
    <property type="match status" value="1"/>
</dbReference>
<comment type="catalytic activity">
    <reaction evidence="1">
        <text>[E2 ubiquitin-conjugating enzyme]-S-ubiquitinyl-L-cysteine + [acceptor protein]-L-lysine = [E2 ubiquitin-conjugating enzyme]-L-cysteine + [acceptor protein]-N(6)-ubiquitinyl-L-lysine.</text>
        <dbReference type="EC" id="2.3.2.31"/>
    </reaction>
</comment>
<evidence type="ECO:0000256" key="2">
    <source>
        <dbReference type="ARBA" id="ARBA00001947"/>
    </source>
</evidence>
<evidence type="ECO:0000256" key="3">
    <source>
        <dbReference type="ARBA" id="ARBA00003976"/>
    </source>
</evidence>
<accession>A0A1D1XLV0</accession>
<keyword evidence="9" id="KW-0677">Repeat</keyword>
<dbReference type="SMART" id="SM00647">
    <property type="entry name" value="IBR"/>
    <property type="match status" value="2"/>
</dbReference>
<evidence type="ECO:0000259" key="17">
    <source>
        <dbReference type="PROSITE" id="PS50158"/>
    </source>
</evidence>
<dbReference type="Pfam" id="PF22191">
    <property type="entry name" value="IBR_1"/>
    <property type="match status" value="1"/>
</dbReference>
<dbReference type="PANTHER" id="PTHR11685">
    <property type="entry name" value="RBR FAMILY RING FINGER AND IBR DOMAIN-CONTAINING"/>
    <property type="match status" value="1"/>
</dbReference>
<evidence type="ECO:0000259" key="18">
    <source>
        <dbReference type="PROSITE" id="PS51873"/>
    </source>
</evidence>
<reference evidence="19" key="1">
    <citation type="submission" date="2015-07" db="EMBL/GenBank/DDBJ databases">
        <title>Transcriptome Assembly of Anthurium amnicola.</title>
        <authorList>
            <person name="Suzuki J."/>
        </authorList>
    </citation>
    <scope>NUCLEOTIDE SEQUENCE</scope>
</reference>
<evidence type="ECO:0000259" key="16">
    <source>
        <dbReference type="PROSITE" id="PS50089"/>
    </source>
</evidence>
<keyword evidence="7" id="KW-0808">Transferase</keyword>
<evidence type="ECO:0000256" key="7">
    <source>
        <dbReference type="ARBA" id="ARBA00022679"/>
    </source>
</evidence>
<organism evidence="19">
    <name type="scientific">Anthurium amnicola</name>
    <dbReference type="NCBI Taxonomy" id="1678845"/>
    <lineage>
        <taxon>Eukaryota</taxon>
        <taxon>Viridiplantae</taxon>
        <taxon>Streptophyta</taxon>
        <taxon>Embryophyta</taxon>
        <taxon>Tracheophyta</taxon>
        <taxon>Spermatophyta</taxon>
        <taxon>Magnoliopsida</taxon>
        <taxon>Liliopsida</taxon>
        <taxon>Araceae</taxon>
        <taxon>Pothoideae</taxon>
        <taxon>Potheae</taxon>
        <taxon>Anthurium</taxon>
    </lineage>
</organism>
<dbReference type="InterPro" id="IPR002867">
    <property type="entry name" value="IBR_dom"/>
</dbReference>
<dbReference type="Gene3D" id="1.20.120.1750">
    <property type="match status" value="1"/>
</dbReference>
<dbReference type="InterPro" id="IPR001878">
    <property type="entry name" value="Znf_CCHC"/>
</dbReference>
<dbReference type="Gene3D" id="3.30.40.10">
    <property type="entry name" value="Zinc/RING finger domain, C3HC4 (zinc finger)"/>
    <property type="match status" value="1"/>
</dbReference>
<feature type="compositionally biased region" description="Acidic residues" evidence="15">
    <location>
        <begin position="44"/>
        <end position="53"/>
    </location>
</feature>
<dbReference type="FunFam" id="3.30.40.10:FF:000019">
    <property type="entry name" value="RBR-type E3 ubiquitin transferase"/>
    <property type="match status" value="1"/>
</dbReference>
<dbReference type="CDD" id="cd20346">
    <property type="entry name" value="BRcat_RBR_ANKIB1"/>
    <property type="match status" value="1"/>
</dbReference>
<dbReference type="EC" id="2.3.2.31" evidence="6"/>
<feature type="compositionally biased region" description="Acidic residues" evidence="15">
    <location>
        <begin position="20"/>
        <end position="36"/>
    </location>
</feature>
<dbReference type="SUPFAM" id="SSF57850">
    <property type="entry name" value="RING/U-box"/>
    <property type="match status" value="3"/>
</dbReference>
<dbReference type="InterPro" id="IPR013083">
    <property type="entry name" value="Znf_RING/FYVE/PHD"/>
</dbReference>
<dbReference type="InterPro" id="IPR001841">
    <property type="entry name" value="Znf_RING"/>
</dbReference>
<keyword evidence="14" id="KW-0175">Coiled coil</keyword>
<feature type="domain" description="CCHC-type" evidence="17">
    <location>
        <begin position="252"/>
        <end position="265"/>
    </location>
</feature>
<evidence type="ECO:0000256" key="13">
    <source>
        <dbReference type="PROSITE-ProRule" id="PRU00047"/>
    </source>
</evidence>
<dbReference type="FunFam" id="1.20.120.1750:FF:000027">
    <property type="entry name" value="RBR-type E3 ubiquitin transferase"/>
    <property type="match status" value="1"/>
</dbReference>
<evidence type="ECO:0000256" key="8">
    <source>
        <dbReference type="ARBA" id="ARBA00022723"/>
    </source>
</evidence>
<comment type="function">
    <text evidence="3">Might act as an E3 ubiquitin-protein ligase, or as part of E3 complex, which accepts ubiquitin from specific E2 ubiquitin-conjugating enzymes and then transfers it to substrates.</text>
</comment>
<dbReference type="GO" id="GO:0061630">
    <property type="term" value="F:ubiquitin protein ligase activity"/>
    <property type="evidence" value="ECO:0007669"/>
    <property type="project" value="UniProtKB-EC"/>
</dbReference>
<comment type="cofactor">
    <cofactor evidence="2">
        <name>Zn(2+)</name>
        <dbReference type="ChEBI" id="CHEBI:29105"/>
    </cofactor>
</comment>
<comment type="similarity">
    <text evidence="5">Belongs to the RBR family. Ariadne subfamily.</text>
</comment>
<dbReference type="PROSITE" id="PS50089">
    <property type="entry name" value="ZF_RING_2"/>
    <property type="match status" value="1"/>
</dbReference>
<dbReference type="InterPro" id="IPR044066">
    <property type="entry name" value="TRIAD_supradom"/>
</dbReference>
<dbReference type="Pfam" id="PF01485">
    <property type="entry name" value="IBR"/>
    <property type="match status" value="1"/>
</dbReference>
<dbReference type="GO" id="GO:0008270">
    <property type="term" value="F:zinc ion binding"/>
    <property type="evidence" value="ECO:0007669"/>
    <property type="project" value="UniProtKB-KW"/>
</dbReference>
<evidence type="ECO:0000256" key="6">
    <source>
        <dbReference type="ARBA" id="ARBA00012251"/>
    </source>
</evidence>
<dbReference type="EMBL" id="GDJX01024563">
    <property type="protein sequence ID" value="JAT43373.1"/>
    <property type="molecule type" value="Transcribed_RNA"/>
</dbReference>
<feature type="domain" description="RING-type" evidence="16">
    <location>
        <begin position="135"/>
        <end position="179"/>
    </location>
</feature>
<evidence type="ECO:0000256" key="14">
    <source>
        <dbReference type="SAM" id="Coils"/>
    </source>
</evidence>
<evidence type="ECO:0000256" key="1">
    <source>
        <dbReference type="ARBA" id="ARBA00001798"/>
    </source>
</evidence>
<feature type="coiled-coil region" evidence="14">
    <location>
        <begin position="350"/>
        <end position="401"/>
    </location>
</feature>
<keyword evidence="10 13" id="KW-0863">Zinc-finger</keyword>
<name>A0A1D1XLV0_9ARAE</name>
<dbReference type="CDD" id="cd22583">
    <property type="entry name" value="Rcat_RBR_ARI7-like"/>
    <property type="match status" value="1"/>
</dbReference>
<feature type="domain" description="RING-type" evidence="18">
    <location>
        <begin position="131"/>
        <end position="342"/>
    </location>
</feature>
<dbReference type="GO" id="GO:0016567">
    <property type="term" value="P:protein ubiquitination"/>
    <property type="evidence" value="ECO:0007669"/>
    <property type="project" value="InterPro"/>
</dbReference>
<feature type="non-terminal residue" evidence="19">
    <location>
        <position position="1"/>
    </location>
</feature>
<evidence type="ECO:0000256" key="10">
    <source>
        <dbReference type="ARBA" id="ARBA00022771"/>
    </source>
</evidence>
<evidence type="ECO:0000256" key="5">
    <source>
        <dbReference type="ARBA" id="ARBA00005884"/>
    </source>
</evidence>
<keyword evidence="12" id="KW-0862">Zinc</keyword>
<dbReference type="PROSITE" id="PS51873">
    <property type="entry name" value="TRIAD"/>
    <property type="match status" value="1"/>
</dbReference>
<keyword evidence="11" id="KW-0833">Ubl conjugation pathway</keyword>
<dbReference type="InterPro" id="IPR031127">
    <property type="entry name" value="E3_UB_ligase_RBR"/>
</dbReference>
<sequence>AVLVEAPAYPFPEILQEEEMEEEELVLGGCDSDDDGGQSSGLSDLEEEEGEEGDFIVVSEAEIRERQEEDVGILCSMLSVPRAWACALLVHHNWDVVKVQEAWFADEDAVRNAVGLLEEGGGSSSSPRGEKVSTCRICLEESPRGSMSAAPCGHLFCDACWACYIHIAIADGPGCLLLRCPDPACRVLVGKEMVERFAADEDGERYSLHLFRSYAGSNKRLRWCPAPNCQFGVEHVGGETYDVWCKCSHYFCWKCGEEAHRPVDCDTVARILKKHSEVENTKWILAYCKPCPKCHRQIEKNEGCMHMTCKDPCRHQFCWLCLGDWFKHGENTGGLYSCNPFNQAQESRPVDEAELRKKRAQQSLERYTHYYERWAANHTSRQKALQSIAELDTQVECLKDTYCQPHGQLKFLKEAWLQIAECRRVLKWSYAYGFYLRKNRNKQKFFEYLQGEAEAQLDVLHSCAEKEIDVFLDPTDAPLLEDFIAYRSKLVGFTSVVQRYFENLVRDLESGLKDVLPGNGEADAGDASDSGS</sequence>
<evidence type="ECO:0000256" key="9">
    <source>
        <dbReference type="ARBA" id="ARBA00022737"/>
    </source>
</evidence>
<proteinExistence type="inferred from homology"/>
<dbReference type="AlphaFoldDB" id="A0A1D1XLV0"/>
<evidence type="ECO:0000256" key="15">
    <source>
        <dbReference type="SAM" id="MobiDB-lite"/>
    </source>
</evidence>
<gene>
    <name evidence="19" type="primary">ARI8_0</name>
    <name evidence="19" type="ORF">g.98878</name>
</gene>
<evidence type="ECO:0000256" key="4">
    <source>
        <dbReference type="ARBA" id="ARBA00004906"/>
    </source>
</evidence>
<protein>
    <recommendedName>
        <fullName evidence="6">RBR-type E3 ubiquitin transferase</fullName>
        <ecNumber evidence="6">2.3.2.31</ecNumber>
    </recommendedName>
</protein>
<keyword evidence="8" id="KW-0479">Metal-binding</keyword>
<evidence type="ECO:0000256" key="12">
    <source>
        <dbReference type="ARBA" id="ARBA00022833"/>
    </source>
</evidence>
<evidence type="ECO:0000256" key="11">
    <source>
        <dbReference type="ARBA" id="ARBA00022786"/>
    </source>
</evidence>
<dbReference type="GO" id="GO:0003676">
    <property type="term" value="F:nucleic acid binding"/>
    <property type="evidence" value="ECO:0007669"/>
    <property type="project" value="InterPro"/>
</dbReference>
<feature type="region of interest" description="Disordered" evidence="15">
    <location>
        <begin position="20"/>
        <end position="53"/>
    </location>
</feature>